<name>A0A8J8NYW5_HALGN</name>
<proteinExistence type="predicted"/>
<reference evidence="2" key="1">
    <citation type="submission" date="2019-06" db="EMBL/GenBank/DDBJ databases">
        <authorList>
            <person name="Zheng W."/>
        </authorList>
    </citation>
    <scope>NUCLEOTIDE SEQUENCE</scope>
    <source>
        <strain evidence="2">QDHG01</strain>
    </source>
</reference>
<evidence type="ECO:0000313" key="2">
    <source>
        <dbReference type="EMBL" id="TNV84316.1"/>
    </source>
</evidence>
<protein>
    <submittedName>
        <fullName evidence="2">Uncharacterized protein</fullName>
    </submittedName>
</protein>
<dbReference type="Proteomes" id="UP000785679">
    <property type="component" value="Unassembled WGS sequence"/>
</dbReference>
<feature type="region of interest" description="Disordered" evidence="1">
    <location>
        <begin position="71"/>
        <end position="98"/>
    </location>
</feature>
<accession>A0A8J8NYW5</accession>
<gene>
    <name evidence="2" type="ORF">FGO68_gene1783</name>
</gene>
<sequence length="98" mass="10973">MNIVQTCCDCHVCRKNQHDAKILIPEELQVSQQTSTSCHCLKQIEAFSHPSQDQMQEQSTIETNNALLLAQNQSNEGPSKSNFIKNHPKMSPPIIIGD</sequence>
<organism evidence="2 3">
    <name type="scientific">Halteria grandinella</name>
    <dbReference type="NCBI Taxonomy" id="5974"/>
    <lineage>
        <taxon>Eukaryota</taxon>
        <taxon>Sar</taxon>
        <taxon>Alveolata</taxon>
        <taxon>Ciliophora</taxon>
        <taxon>Intramacronucleata</taxon>
        <taxon>Spirotrichea</taxon>
        <taxon>Stichotrichia</taxon>
        <taxon>Sporadotrichida</taxon>
        <taxon>Halteriidae</taxon>
        <taxon>Halteria</taxon>
    </lineage>
</organism>
<comment type="caution">
    <text evidence="2">The sequence shown here is derived from an EMBL/GenBank/DDBJ whole genome shotgun (WGS) entry which is preliminary data.</text>
</comment>
<feature type="compositionally biased region" description="Polar residues" evidence="1">
    <location>
        <begin position="74"/>
        <end position="84"/>
    </location>
</feature>
<keyword evidence="3" id="KW-1185">Reference proteome</keyword>
<dbReference type="AlphaFoldDB" id="A0A8J8NYW5"/>
<dbReference type="EMBL" id="RRYP01002902">
    <property type="protein sequence ID" value="TNV84316.1"/>
    <property type="molecule type" value="Genomic_DNA"/>
</dbReference>
<evidence type="ECO:0000256" key="1">
    <source>
        <dbReference type="SAM" id="MobiDB-lite"/>
    </source>
</evidence>
<evidence type="ECO:0000313" key="3">
    <source>
        <dbReference type="Proteomes" id="UP000785679"/>
    </source>
</evidence>